<accession>A0A1N6F4N9</accession>
<evidence type="ECO:0000313" key="7">
    <source>
        <dbReference type="Proteomes" id="UP000184932"/>
    </source>
</evidence>
<dbReference type="Proteomes" id="UP000184932">
    <property type="component" value="Unassembled WGS sequence"/>
</dbReference>
<evidence type="ECO:0000256" key="3">
    <source>
        <dbReference type="ARBA" id="ARBA00022729"/>
    </source>
</evidence>
<evidence type="ECO:0000256" key="1">
    <source>
        <dbReference type="ARBA" id="ARBA00004418"/>
    </source>
</evidence>
<dbReference type="GO" id="GO:0015846">
    <property type="term" value="P:polyamine transport"/>
    <property type="evidence" value="ECO:0007669"/>
    <property type="project" value="InterPro"/>
</dbReference>
<feature type="chain" id="PRO_5013020559" evidence="5">
    <location>
        <begin position="22"/>
        <end position="348"/>
    </location>
</feature>
<dbReference type="PRINTS" id="PR00909">
    <property type="entry name" value="SPERMDNBNDNG"/>
</dbReference>
<protein>
    <submittedName>
        <fullName evidence="6">Spermidine/putrescine transport system substrate-binding protein</fullName>
    </submittedName>
</protein>
<evidence type="ECO:0000313" key="6">
    <source>
        <dbReference type="EMBL" id="SIN90217.1"/>
    </source>
</evidence>
<dbReference type="SUPFAM" id="SSF53850">
    <property type="entry name" value="Periplasmic binding protein-like II"/>
    <property type="match status" value="1"/>
</dbReference>
<proteinExistence type="predicted"/>
<name>A0A1N6F4N9_9RHOB</name>
<dbReference type="Gene3D" id="3.40.190.10">
    <property type="entry name" value="Periplasmic binding protein-like II"/>
    <property type="match status" value="2"/>
</dbReference>
<dbReference type="OrthoDB" id="9769319at2"/>
<gene>
    <name evidence="6" type="ORF">SAMN05444002_1369</name>
</gene>
<dbReference type="RefSeq" id="WP_074255450.1">
    <property type="nucleotide sequence ID" value="NZ_FSRL01000001.1"/>
</dbReference>
<dbReference type="PANTHER" id="PTHR30222:SF17">
    <property type="entry name" value="SPERMIDINE_PUTRESCINE-BINDING PERIPLASMIC PROTEIN"/>
    <property type="match status" value="1"/>
</dbReference>
<dbReference type="EMBL" id="FSRL01000001">
    <property type="protein sequence ID" value="SIN90217.1"/>
    <property type="molecule type" value="Genomic_DNA"/>
</dbReference>
<dbReference type="Pfam" id="PF13416">
    <property type="entry name" value="SBP_bac_8"/>
    <property type="match status" value="1"/>
</dbReference>
<dbReference type="PANTHER" id="PTHR30222">
    <property type="entry name" value="SPERMIDINE/PUTRESCINE-BINDING PERIPLASMIC PROTEIN"/>
    <property type="match status" value="1"/>
</dbReference>
<comment type="subcellular location">
    <subcellularLocation>
        <location evidence="1">Periplasm</location>
    </subcellularLocation>
</comment>
<sequence length="348" mass="38599">MARHFSAAAALLLSTTLTASAADSELLIFDWSGFEDPGFFGEYIEKYGDNPTFTFFGEEEEAFQKLRSGFKADIAHPCSQSVDKWRQAGLLEPWDTAKIPRYATVAEKYKADPIFTDGDQVYFIPADTGTTAIAFNADEMSADQLTTLQVFKDPQYAGRISLPDNVDDIYALAYLATGVSDWTQATQEDFEAASAWLREVHPNVRAYWADGAELAQLMSTGEVLFAWAWSEVPASMRGDGYNIGFQREPEEGSSIWFCGYVNLVDGPGSEDKAHDFINSWLSPSSVEYIVNEWGYGNSNTEEMAKISTETLDDVGLGEISAPLLAQLPMDNQLREQMIAEFEKIKAGF</sequence>
<keyword evidence="4" id="KW-0574">Periplasm</keyword>
<reference evidence="7" key="1">
    <citation type="submission" date="2016-11" db="EMBL/GenBank/DDBJ databases">
        <authorList>
            <person name="Varghese N."/>
            <person name="Submissions S."/>
        </authorList>
    </citation>
    <scope>NUCLEOTIDE SEQUENCE [LARGE SCALE GENOMIC DNA]</scope>
    <source>
        <strain evidence="7">DSM 29440</strain>
    </source>
</reference>
<keyword evidence="2" id="KW-0813">Transport</keyword>
<dbReference type="AlphaFoldDB" id="A0A1N6F4N9"/>
<keyword evidence="3 5" id="KW-0732">Signal</keyword>
<dbReference type="STRING" id="1217970.SAMN05444002_1369"/>
<dbReference type="GO" id="GO:0042597">
    <property type="term" value="C:periplasmic space"/>
    <property type="evidence" value="ECO:0007669"/>
    <property type="project" value="UniProtKB-SubCell"/>
</dbReference>
<dbReference type="InterPro" id="IPR001188">
    <property type="entry name" value="Sperm_putr-bd"/>
</dbReference>
<keyword evidence="7" id="KW-1185">Reference proteome</keyword>
<dbReference type="GO" id="GO:0019808">
    <property type="term" value="F:polyamine binding"/>
    <property type="evidence" value="ECO:0007669"/>
    <property type="project" value="InterPro"/>
</dbReference>
<dbReference type="InterPro" id="IPR006059">
    <property type="entry name" value="SBP"/>
</dbReference>
<evidence type="ECO:0000256" key="5">
    <source>
        <dbReference type="SAM" id="SignalP"/>
    </source>
</evidence>
<evidence type="ECO:0000256" key="4">
    <source>
        <dbReference type="ARBA" id="ARBA00022764"/>
    </source>
</evidence>
<organism evidence="6 7">
    <name type="scientific">Vannielia litorea</name>
    <dbReference type="NCBI Taxonomy" id="1217970"/>
    <lineage>
        <taxon>Bacteria</taxon>
        <taxon>Pseudomonadati</taxon>
        <taxon>Pseudomonadota</taxon>
        <taxon>Alphaproteobacteria</taxon>
        <taxon>Rhodobacterales</taxon>
        <taxon>Paracoccaceae</taxon>
        <taxon>Vannielia</taxon>
    </lineage>
</organism>
<evidence type="ECO:0000256" key="2">
    <source>
        <dbReference type="ARBA" id="ARBA00022448"/>
    </source>
</evidence>
<feature type="signal peptide" evidence="5">
    <location>
        <begin position="1"/>
        <end position="21"/>
    </location>
</feature>